<organism evidence="13 14">
    <name type="scientific">Undibacterium squillarum</name>
    <dbReference type="NCBI Taxonomy" id="1131567"/>
    <lineage>
        <taxon>Bacteria</taxon>
        <taxon>Pseudomonadati</taxon>
        <taxon>Pseudomonadota</taxon>
        <taxon>Betaproteobacteria</taxon>
        <taxon>Burkholderiales</taxon>
        <taxon>Oxalobacteraceae</taxon>
        <taxon>Undibacterium</taxon>
    </lineage>
</organism>
<evidence type="ECO:0000256" key="4">
    <source>
        <dbReference type="ARBA" id="ARBA00022679"/>
    </source>
</evidence>
<evidence type="ECO:0000256" key="9">
    <source>
        <dbReference type="ARBA" id="ARBA00022842"/>
    </source>
</evidence>
<keyword evidence="8 11" id="KW-0067">ATP-binding</keyword>
<dbReference type="Gene3D" id="1.10.510.10">
    <property type="entry name" value="Transferase(Phosphotransferase) domain 1"/>
    <property type="match status" value="1"/>
</dbReference>
<evidence type="ECO:0000256" key="10">
    <source>
        <dbReference type="ARBA" id="ARBA00023016"/>
    </source>
</evidence>
<feature type="active site" evidence="11">
    <location>
        <position position="231"/>
    </location>
</feature>
<comment type="caution">
    <text evidence="13">The sequence shown here is derived from an EMBL/GenBank/DDBJ whole genome shotgun (WGS) entry which is preliminary data.</text>
</comment>
<comment type="similarity">
    <text evidence="11">Belongs to the SrkA/RdoA protein kinase family.</text>
</comment>
<keyword evidence="3 11" id="KW-0597">Phosphoprotein</keyword>
<reference evidence="14" key="1">
    <citation type="journal article" date="2019" name="Int. J. Syst. Evol. Microbiol.">
        <title>The Global Catalogue of Microorganisms (GCM) 10K type strain sequencing project: providing services to taxonomists for standard genome sequencing and annotation.</title>
        <authorList>
            <consortium name="The Broad Institute Genomics Platform"/>
            <consortium name="The Broad Institute Genome Sequencing Center for Infectious Disease"/>
            <person name="Wu L."/>
            <person name="Ma J."/>
        </authorList>
    </citation>
    <scope>NUCLEOTIDE SEQUENCE [LARGE SCALE GENOMIC DNA]</scope>
    <source>
        <strain evidence="14">KCTC 23917</strain>
    </source>
</reference>
<dbReference type="EC" id="2.7.11.1" evidence="11"/>
<evidence type="ECO:0000256" key="8">
    <source>
        <dbReference type="ARBA" id="ARBA00022840"/>
    </source>
</evidence>
<dbReference type="PANTHER" id="PTHR39573">
    <property type="entry name" value="STRESS RESPONSE KINASE A"/>
    <property type="match status" value="1"/>
</dbReference>
<comment type="subunit">
    <text evidence="11">Monomer.</text>
</comment>
<dbReference type="InterPro" id="IPR032882">
    <property type="entry name" value="SrkA/RdoA"/>
</dbReference>
<comment type="catalytic activity">
    <reaction evidence="11">
        <text>L-seryl-[protein] + ATP = O-phospho-L-seryl-[protein] + ADP + H(+)</text>
        <dbReference type="Rhea" id="RHEA:17989"/>
        <dbReference type="Rhea" id="RHEA-COMP:9863"/>
        <dbReference type="Rhea" id="RHEA-COMP:11604"/>
        <dbReference type="ChEBI" id="CHEBI:15378"/>
        <dbReference type="ChEBI" id="CHEBI:29999"/>
        <dbReference type="ChEBI" id="CHEBI:30616"/>
        <dbReference type="ChEBI" id="CHEBI:83421"/>
        <dbReference type="ChEBI" id="CHEBI:456216"/>
        <dbReference type="EC" id="2.7.11.1"/>
    </reaction>
</comment>
<evidence type="ECO:0000256" key="1">
    <source>
        <dbReference type="ARBA" id="ARBA00022490"/>
    </source>
</evidence>
<gene>
    <name evidence="11 13" type="primary">srkA</name>
    <name evidence="13" type="ORF">GCM10010946_04470</name>
</gene>
<evidence type="ECO:0000256" key="6">
    <source>
        <dbReference type="ARBA" id="ARBA00022741"/>
    </source>
</evidence>
<dbReference type="InterPro" id="IPR002575">
    <property type="entry name" value="Aminoglycoside_PTrfase"/>
</dbReference>
<dbReference type="EMBL" id="BMYU01000001">
    <property type="protein sequence ID" value="GGX30536.1"/>
    <property type="molecule type" value="Genomic_DNA"/>
</dbReference>
<keyword evidence="9 11" id="KW-0460">Magnesium</keyword>
<evidence type="ECO:0000256" key="2">
    <source>
        <dbReference type="ARBA" id="ARBA00022527"/>
    </source>
</evidence>
<keyword evidence="14" id="KW-1185">Reference proteome</keyword>
<dbReference type="RefSeq" id="WP_373295315.1">
    <property type="nucleotide sequence ID" value="NZ_BMYU01000001.1"/>
</dbReference>
<protein>
    <recommendedName>
        <fullName evidence="11">Stress response kinase A</fullName>
        <ecNumber evidence="11">2.7.11.1</ecNumber>
    </recommendedName>
    <alternativeName>
        <fullName evidence="11">Serine/threonine-protein kinase SrkA</fullName>
    </alternativeName>
</protein>
<dbReference type="GO" id="GO:0016301">
    <property type="term" value="F:kinase activity"/>
    <property type="evidence" value="ECO:0007669"/>
    <property type="project" value="UniProtKB-KW"/>
</dbReference>
<dbReference type="Gene3D" id="3.30.200.70">
    <property type="match status" value="1"/>
</dbReference>
<evidence type="ECO:0000256" key="7">
    <source>
        <dbReference type="ARBA" id="ARBA00022777"/>
    </source>
</evidence>
<keyword evidence="2 11" id="KW-0723">Serine/threonine-protein kinase</keyword>
<dbReference type="InterPro" id="IPR011009">
    <property type="entry name" value="Kinase-like_dom_sf"/>
</dbReference>
<dbReference type="HAMAP" id="MF_01497">
    <property type="entry name" value="SrkA_kinase"/>
    <property type="match status" value="1"/>
</dbReference>
<feature type="binding site" evidence="11">
    <location>
        <position position="215"/>
    </location>
    <ligand>
        <name>Mg(2+)</name>
        <dbReference type="ChEBI" id="CHEBI:18420"/>
    </ligand>
</feature>
<evidence type="ECO:0000259" key="12">
    <source>
        <dbReference type="Pfam" id="PF01636"/>
    </source>
</evidence>
<accession>A0ABQ2XSB6</accession>
<keyword evidence="7 11" id="KW-0418">Kinase</keyword>
<dbReference type="SUPFAM" id="SSF56112">
    <property type="entry name" value="Protein kinase-like (PK-like)"/>
    <property type="match status" value="1"/>
</dbReference>
<keyword evidence="6 11" id="KW-0547">Nucleotide-binding</keyword>
<comment type="catalytic activity">
    <reaction evidence="11">
        <text>L-threonyl-[protein] + ATP = O-phospho-L-threonyl-[protein] + ADP + H(+)</text>
        <dbReference type="Rhea" id="RHEA:46608"/>
        <dbReference type="Rhea" id="RHEA-COMP:11060"/>
        <dbReference type="Rhea" id="RHEA-COMP:11605"/>
        <dbReference type="ChEBI" id="CHEBI:15378"/>
        <dbReference type="ChEBI" id="CHEBI:30013"/>
        <dbReference type="ChEBI" id="CHEBI:30616"/>
        <dbReference type="ChEBI" id="CHEBI:61977"/>
        <dbReference type="ChEBI" id="CHEBI:456216"/>
        <dbReference type="EC" id="2.7.11.1"/>
    </reaction>
</comment>
<keyword evidence="5 11" id="KW-0479">Metal-binding</keyword>
<proteinExistence type="inferred from homology"/>
<dbReference type="NCBIfam" id="NF008738">
    <property type="entry name" value="PRK11768.1"/>
    <property type="match status" value="1"/>
</dbReference>
<feature type="binding site" evidence="11">
    <location>
        <position position="231"/>
    </location>
    <ligand>
        <name>Mg(2+)</name>
        <dbReference type="ChEBI" id="CHEBI:18420"/>
    </ligand>
</feature>
<dbReference type="Gene3D" id="1.20.1270.170">
    <property type="match status" value="1"/>
</dbReference>
<dbReference type="Pfam" id="PF01636">
    <property type="entry name" value="APH"/>
    <property type="match status" value="1"/>
</dbReference>
<evidence type="ECO:0000313" key="14">
    <source>
        <dbReference type="Proteomes" id="UP000653343"/>
    </source>
</evidence>
<evidence type="ECO:0000256" key="3">
    <source>
        <dbReference type="ARBA" id="ARBA00022553"/>
    </source>
</evidence>
<comment type="cofactor">
    <cofactor evidence="11">
        <name>Mg(2+)</name>
        <dbReference type="ChEBI" id="CHEBI:18420"/>
    </cofactor>
</comment>
<evidence type="ECO:0000256" key="11">
    <source>
        <dbReference type="HAMAP-Rule" id="MF_01497"/>
    </source>
</evidence>
<feature type="active site" description="Proton acceptor" evidence="11">
    <location>
        <position position="210"/>
    </location>
</feature>
<dbReference type="PANTHER" id="PTHR39573:SF1">
    <property type="entry name" value="STRESS RESPONSE KINASE A"/>
    <property type="match status" value="1"/>
</dbReference>
<feature type="domain" description="Aminoglycoside phosphotransferase" evidence="12">
    <location>
        <begin position="40"/>
        <end position="277"/>
    </location>
</feature>
<keyword evidence="4 11" id="KW-0808">Transferase</keyword>
<comment type="subcellular location">
    <subcellularLocation>
        <location evidence="11">Cytoplasm</location>
    </subcellularLocation>
</comment>
<sequence length="339" mass="38511">MPPMDKNQDFSHFSGLTPDLVLDAVEQAGWMVDGRLLALNSYENRVYQVGVEDGPPLIAKFYRPERWTDAAIIEEHQFSAALAQAEIPVVTALPDAQGNTLRHWQAFRFALFPRQRGHAPELHDPATLEWLGRFIGRIHAQGATTAFAHRPALNIQSFGFEPRAWLLQTPDLIPDELKAAWADTSQRALDQVQRQFDLAGDVPQIRLHGDCHPGNVLWVDDGDEAGPHFVDFDDARSGPPVQDLWMLLSGERADMQAQLGDLLAGYEDFYEFNPRQLHLIEALRTLRLIHYSAWLAQRRFDPAFVAAFSWFGTPRYWQEKITELQEQIAAMQAPTLWPV</sequence>
<comment type="function">
    <text evidence="11">A protein kinase that phosphorylates Ser and Thr residues. Probably acts to suppress the effects of stress linked to accumulation of reactive oxygen species. Probably involved in the extracytoplasmic stress response.</text>
</comment>
<dbReference type="Proteomes" id="UP000653343">
    <property type="component" value="Unassembled WGS sequence"/>
</dbReference>
<keyword evidence="1 11" id="KW-0963">Cytoplasm</keyword>
<evidence type="ECO:0000313" key="13">
    <source>
        <dbReference type="EMBL" id="GGX30536.1"/>
    </source>
</evidence>
<name>A0ABQ2XSB6_9BURK</name>
<feature type="site" description="ATP" evidence="11">
    <location>
        <position position="41"/>
    </location>
</feature>
<evidence type="ECO:0000256" key="5">
    <source>
        <dbReference type="ARBA" id="ARBA00022723"/>
    </source>
</evidence>
<keyword evidence="10 11" id="KW-0346">Stress response</keyword>